<accession>Q7VRQ3</accession>
<dbReference type="Pfam" id="PF03364">
    <property type="entry name" value="Polyketide_cyc"/>
    <property type="match status" value="1"/>
</dbReference>
<proteinExistence type="inferred from homology"/>
<dbReference type="HOGENOM" id="CLU_079653_3_1_6"/>
<dbReference type="GO" id="GO:0048039">
    <property type="term" value="F:ubiquinone binding"/>
    <property type="evidence" value="ECO:0007669"/>
    <property type="project" value="InterPro"/>
</dbReference>
<feature type="domain" description="Coenzyme Q-binding protein COQ10 START" evidence="3">
    <location>
        <begin position="11"/>
        <end position="120"/>
    </location>
</feature>
<comment type="similarity">
    <text evidence="1">Belongs to the ribosome association toxin RatA family.</text>
</comment>
<evidence type="ECO:0000313" key="4">
    <source>
        <dbReference type="EMBL" id="CAD83233.1"/>
    </source>
</evidence>
<protein>
    <submittedName>
        <fullName evidence="4">Oligoketide cyclase/lipid transport protein</fullName>
    </submittedName>
</protein>
<dbReference type="InterPro" id="IPR005031">
    <property type="entry name" value="COQ10_START"/>
</dbReference>
<gene>
    <name evidence="4" type="primary">yfjG</name>
    <name evidence="4" type="ordered locus">Bfl547</name>
</gene>
<dbReference type="InterPro" id="IPR023393">
    <property type="entry name" value="START-like_dom_sf"/>
</dbReference>
<name>Q7VRQ3_BLOFL</name>
<dbReference type="AlphaFoldDB" id="Q7VRQ3"/>
<evidence type="ECO:0000313" key="5">
    <source>
        <dbReference type="Proteomes" id="UP000002192"/>
    </source>
</evidence>
<evidence type="ECO:0000256" key="1">
    <source>
        <dbReference type="ARBA" id="ARBA00008918"/>
    </source>
</evidence>
<dbReference type="EMBL" id="BX248583">
    <property type="protein sequence ID" value="CAD83233.1"/>
    <property type="molecule type" value="Genomic_DNA"/>
</dbReference>
<dbReference type="PANTHER" id="PTHR12901:SF10">
    <property type="entry name" value="COENZYME Q-BINDING PROTEIN COQ10, MITOCHONDRIAL"/>
    <property type="match status" value="1"/>
</dbReference>
<evidence type="ECO:0000256" key="2">
    <source>
        <dbReference type="ARBA" id="ARBA00022649"/>
    </source>
</evidence>
<dbReference type="GO" id="GO:0045333">
    <property type="term" value="P:cellular respiration"/>
    <property type="evidence" value="ECO:0007669"/>
    <property type="project" value="InterPro"/>
</dbReference>
<dbReference type="eggNOG" id="COG2867">
    <property type="taxonomic scope" value="Bacteria"/>
</dbReference>
<dbReference type="Gene3D" id="3.30.530.20">
    <property type="match status" value="1"/>
</dbReference>
<dbReference type="SUPFAM" id="SSF55961">
    <property type="entry name" value="Bet v1-like"/>
    <property type="match status" value="1"/>
</dbReference>
<reference evidence="4 5" key="1">
    <citation type="journal article" date="2003" name="Proc. Natl. Acad. Sci. U.S.A.">
        <title>The genome sequence of Blochmannia floridanus: comparative analysis of reduced genomes.</title>
        <authorList>
            <person name="Gil R."/>
            <person name="Silva F.J."/>
            <person name="Zientz E."/>
            <person name="Delmotte F."/>
            <person name="Gonzalez-Candelas F."/>
            <person name="Latorre A."/>
            <person name="Rausell C."/>
            <person name="Kramerbeek J."/>
            <person name="Gadau J."/>
            <person name="Hoelldobler B."/>
            <person name="van Ham R.C.H.J."/>
            <person name="Gross R."/>
            <person name="Moya A."/>
        </authorList>
    </citation>
    <scope>NUCLEOTIDE SEQUENCE [LARGE SCALE GENOMIC DNA]</scope>
</reference>
<dbReference type="KEGG" id="bfl:Bfl547"/>
<organism evidence="4 5">
    <name type="scientific">Blochmanniella floridana</name>
    <dbReference type="NCBI Taxonomy" id="203907"/>
    <lineage>
        <taxon>Bacteria</taxon>
        <taxon>Pseudomonadati</taxon>
        <taxon>Pseudomonadota</taxon>
        <taxon>Gammaproteobacteria</taxon>
        <taxon>Enterobacterales</taxon>
        <taxon>Enterobacteriaceae</taxon>
        <taxon>ant endosymbionts</taxon>
        <taxon>Candidatus Blochmanniella</taxon>
    </lineage>
</organism>
<dbReference type="InterPro" id="IPR044996">
    <property type="entry name" value="COQ10-like"/>
</dbReference>
<dbReference type="SMR" id="Q7VRQ3"/>
<dbReference type="Proteomes" id="UP000002192">
    <property type="component" value="Chromosome"/>
</dbReference>
<sequence length="147" mass="17456">MFHIKCFAVAPYSVEQMFNIVNDVCSYTEFIPGFNKIHILKKESDELVAEIDFKIIDGLTRSLITHNFFVKNKSIIIFLMNSPFKIFYGCWRFSPISRIQCQIEYVSYYDFQSMYVEKIVNVPFQHRYKNIIKIFISRANKIYGSMV</sequence>
<keyword evidence="2" id="KW-1277">Toxin-antitoxin system</keyword>
<evidence type="ECO:0000259" key="3">
    <source>
        <dbReference type="Pfam" id="PF03364"/>
    </source>
</evidence>
<dbReference type="CDD" id="cd07813">
    <property type="entry name" value="COQ10p_like"/>
    <property type="match status" value="1"/>
</dbReference>
<keyword evidence="5" id="KW-1185">Reference proteome</keyword>
<dbReference type="PANTHER" id="PTHR12901">
    <property type="entry name" value="SPERM PROTEIN HOMOLOG"/>
    <property type="match status" value="1"/>
</dbReference>
<dbReference type="OrthoDB" id="9804759at2"/>